<sequence length="506" mass="58413">MTPFDMIMWVREAQRMIQEIRAWCIYVHRVKGRIDNPNLVDNMNVLPVRGVITSHPSVVQTMHRVGIPVWYVWHQGTLHERTCIRAIRPCISSSITFDTTQFVAEGWNSVPTPTWLEGQLFDLSSESILRQYRILSHVNKPTLRPTFTTINAASNLDDEIDGLADNDNAYSNDVHDDDAPRLENATAQSSCKRPSDSDTVEQEVADLRTGDPSRAVLYHLPPVHLFCKSGTPFHATIMHNWLRIRQWCFSRAFDPPVHSKVQMTAAQWRLALEGRYYRFPYDHAAPQSSIDEIARLPPLPNHEKEPAAQPKAMRGRKAKLLKQRSWMRTTDRIDVAIVLNVHGGFALYNARAVCPSWGTRHVTREVVEGVQDLWAEVIWELALAPTHYTAEDDILLREQLVTDIWLNNEEDTVLLRPNWEEQTPCDGLVHRDWQRRRHSMTRMVRVLASWPNSGHLYVPQENCMQSDFEHAKEIAIRFYTTAYRRKFGRLPTFPLQCPASLYATKI</sequence>
<gene>
    <name evidence="2" type="ORF">WOLCODRAFT_149480</name>
</gene>
<evidence type="ECO:0000313" key="3">
    <source>
        <dbReference type="Proteomes" id="UP000218811"/>
    </source>
</evidence>
<dbReference type="Proteomes" id="UP000218811">
    <property type="component" value="Unassembled WGS sequence"/>
</dbReference>
<dbReference type="AlphaFoldDB" id="A0A2H3JPI7"/>
<dbReference type="STRING" id="742152.A0A2H3JPI7"/>
<dbReference type="EMBL" id="KB467942">
    <property type="protein sequence ID" value="PCH38544.1"/>
    <property type="molecule type" value="Genomic_DNA"/>
</dbReference>
<proteinExistence type="predicted"/>
<reference evidence="2 3" key="1">
    <citation type="journal article" date="2012" name="Science">
        <title>The Paleozoic origin of enzymatic lignin decomposition reconstructed from 31 fungal genomes.</title>
        <authorList>
            <person name="Floudas D."/>
            <person name="Binder M."/>
            <person name="Riley R."/>
            <person name="Barry K."/>
            <person name="Blanchette R.A."/>
            <person name="Henrissat B."/>
            <person name="Martinez A.T."/>
            <person name="Otillar R."/>
            <person name="Spatafora J.W."/>
            <person name="Yadav J.S."/>
            <person name="Aerts A."/>
            <person name="Benoit I."/>
            <person name="Boyd A."/>
            <person name="Carlson A."/>
            <person name="Copeland A."/>
            <person name="Coutinho P.M."/>
            <person name="de Vries R.P."/>
            <person name="Ferreira P."/>
            <person name="Findley K."/>
            <person name="Foster B."/>
            <person name="Gaskell J."/>
            <person name="Glotzer D."/>
            <person name="Gorecki P."/>
            <person name="Heitman J."/>
            <person name="Hesse C."/>
            <person name="Hori C."/>
            <person name="Igarashi K."/>
            <person name="Jurgens J.A."/>
            <person name="Kallen N."/>
            <person name="Kersten P."/>
            <person name="Kohler A."/>
            <person name="Kuees U."/>
            <person name="Kumar T.K.A."/>
            <person name="Kuo A."/>
            <person name="LaButti K."/>
            <person name="Larrondo L.F."/>
            <person name="Lindquist E."/>
            <person name="Ling A."/>
            <person name="Lombard V."/>
            <person name="Lucas S."/>
            <person name="Lundell T."/>
            <person name="Martin R."/>
            <person name="McLaughlin D.J."/>
            <person name="Morgenstern I."/>
            <person name="Morin E."/>
            <person name="Murat C."/>
            <person name="Nagy L.G."/>
            <person name="Nolan M."/>
            <person name="Ohm R.A."/>
            <person name="Patyshakuliyeva A."/>
            <person name="Rokas A."/>
            <person name="Ruiz-Duenas F.J."/>
            <person name="Sabat G."/>
            <person name="Salamov A."/>
            <person name="Samejima M."/>
            <person name="Schmutz J."/>
            <person name="Slot J.C."/>
            <person name="St John F."/>
            <person name="Stenlid J."/>
            <person name="Sun H."/>
            <person name="Sun S."/>
            <person name="Syed K."/>
            <person name="Tsang A."/>
            <person name="Wiebenga A."/>
            <person name="Young D."/>
            <person name="Pisabarro A."/>
            <person name="Eastwood D.C."/>
            <person name="Martin F."/>
            <person name="Cullen D."/>
            <person name="Grigoriev I.V."/>
            <person name="Hibbett D.S."/>
        </authorList>
    </citation>
    <scope>NUCLEOTIDE SEQUENCE [LARGE SCALE GENOMIC DNA]</scope>
    <source>
        <strain evidence="2 3">MD-104</strain>
    </source>
</reference>
<feature type="region of interest" description="Disordered" evidence="1">
    <location>
        <begin position="167"/>
        <end position="199"/>
    </location>
</feature>
<keyword evidence="3" id="KW-1185">Reference proteome</keyword>
<protein>
    <submittedName>
        <fullName evidence="2">Uncharacterized protein</fullName>
    </submittedName>
</protein>
<dbReference type="OrthoDB" id="2803447at2759"/>
<accession>A0A2H3JPI7</accession>
<evidence type="ECO:0000256" key="1">
    <source>
        <dbReference type="SAM" id="MobiDB-lite"/>
    </source>
</evidence>
<evidence type="ECO:0000313" key="2">
    <source>
        <dbReference type="EMBL" id="PCH38544.1"/>
    </source>
</evidence>
<organism evidence="2 3">
    <name type="scientific">Wolfiporia cocos (strain MD-104)</name>
    <name type="common">Brown rot fungus</name>
    <dbReference type="NCBI Taxonomy" id="742152"/>
    <lineage>
        <taxon>Eukaryota</taxon>
        <taxon>Fungi</taxon>
        <taxon>Dikarya</taxon>
        <taxon>Basidiomycota</taxon>
        <taxon>Agaricomycotina</taxon>
        <taxon>Agaricomycetes</taxon>
        <taxon>Polyporales</taxon>
        <taxon>Phaeolaceae</taxon>
        <taxon>Wolfiporia</taxon>
    </lineage>
</organism>
<dbReference type="OMA" id="HREWRIF"/>
<name>A0A2H3JPI7_WOLCO</name>